<sequence length="118" mass="13609">MRQRSYRSRRGMDANRTSSKIKVSPTAFLIILSLVIFVFTQLIYLSLFGTKGRDISEVQFERESINQEIQQIQQKIANLNNLENVERVAVDELGMVKGSEVRYINKQKQVSSNVNLNE</sequence>
<accession>A0A955L3Y5</accession>
<comment type="caution">
    <text evidence="3">The sequence shown here is derived from an EMBL/GenBank/DDBJ whole genome shotgun (WGS) entry which is preliminary data.</text>
</comment>
<feature type="coiled-coil region" evidence="1">
    <location>
        <begin position="55"/>
        <end position="85"/>
    </location>
</feature>
<feature type="transmembrane region" description="Helical" evidence="2">
    <location>
        <begin position="21"/>
        <end position="44"/>
    </location>
</feature>
<dbReference type="AlphaFoldDB" id="A0A955L3Y5"/>
<evidence type="ECO:0000313" key="4">
    <source>
        <dbReference type="Proteomes" id="UP000782843"/>
    </source>
</evidence>
<keyword evidence="2" id="KW-0472">Membrane</keyword>
<dbReference type="EMBL" id="JAGQLG010000123">
    <property type="protein sequence ID" value="MCA9382389.1"/>
    <property type="molecule type" value="Genomic_DNA"/>
</dbReference>
<keyword evidence="2" id="KW-0812">Transmembrane</keyword>
<evidence type="ECO:0000256" key="2">
    <source>
        <dbReference type="SAM" id="Phobius"/>
    </source>
</evidence>
<proteinExistence type="predicted"/>
<evidence type="ECO:0008006" key="5">
    <source>
        <dbReference type="Google" id="ProtNLM"/>
    </source>
</evidence>
<name>A0A955L3Y5_9BACT</name>
<dbReference type="Proteomes" id="UP000782843">
    <property type="component" value="Unassembled WGS sequence"/>
</dbReference>
<evidence type="ECO:0000256" key="1">
    <source>
        <dbReference type="SAM" id="Coils"/>
    </source>
</evidence>
<gene>
    <name evidence="3" type="ORF">KC660_03215</name>
</gene>
<keyword evidence="1" id="KW-0175">Coiled coil</keyword>
<keyword evidence="2" id="KW-1133">Transmembrane helix</keyword>
<protein>
    <recommendedName>
        <fullName evidence="5">Cell division protein FtsL</fullName>
    </recommendedName>
</protein>
<reference evidence="3" key="1">
    <citation type="submission" date="2020-04" db="EMBL/GenBank/DDBJ databases">
        <authorList>
            <person name="Zhang T."/>
        </authorList>
    </citation>
    <scope>NUCLEOTIDE SEQUENCE</scope>
    <source>
        <strain evidence="3">HKST-UBA10</strain>
    </source>
</reference>
<evidence type="ECO:0000313" key="3">
    <source>
        <dbReference type="EMBL" id="MCA9382389.1"/>
    </source>
</evidence>
<organism evidence="3 4">
    <name type="scientific">Candidatus Dojkabacteria bacterium</name>
    <dbReference type="NCBI Taxonomy" id="2099670"/>
    <lineage>
        <taxon>Bacteria</taxon>
        <taxon>Candidatus Dojkabacteria</taxon>
    </lineage>
</organism>
<reference evidence="3" key="2">
    <citation type="journal article" date="2021" name="Microbiome">
        <title>Successional dynamics and alternative stable states in a saline activated sludge microbial community over 9 years.</title>
        <authorList>
            <person name="Wang Y."/>
            <person name="Ye J."/>
            <person name="Ju F."/>
            <person name="Liu L."/>
            <person name="Boyd J.A."/>
            <person name="Deng Y."/>
            <person name="Parks D.H."/>
            <person name="Jiang X."/>
            <person name="Yin X."/>
            <person name="Woodcroft B.J."/>
            <person name="Tyson G.W."/>
            <person name="Hugenholtz P."/>
            <person name="Polz M.F."/>
            <person name="Zhang T."/>
        </authorList>
    </citation>
    <scope>NUCLEOTIDE SEQUENCE</scope>
    <source>
        <strain evidence="3">HKST-UBA10</strain>
    </source>
</reference>